<keyword evidence="2" id="KW-1185">Reference proteome</keyword>
<dbReference type="EMBL" id="CAJVPW010031473">
    <property type="protein sequence ID" value="CAG8726581.1"/>
    <property type="molecule type" value="Genomic_DNA"/>
</dbReference>
<sequence>GTVDNLIEKSEVNNDPQSDSDPDNEINKQSLVRKCEITQNFKVSKKQKDDFMNKHDLRSTSVNSTTSTFNDLQIESIFYSKCLKSPSYYTERLNELRKREGMSNNFASNTNDLVGMCSQPIVKYFNEDSTLVLLEPLPNQMKDIGSCLKYLQLWEQHFEHYQKEIINQQYKMLKLIYSLSDYFFILLILCQQEQQEEMSPIALERTTDNWKGNDLKAQINKKFSNINSRSILRKWTAC</sequence>
<evidence type="ECO:0000313" key="2">
    <source>
        <dbReference type="Proteomes" id="UP000789366"/>
    </source>
</evidence>
<evidence type="ECO:0000313" key="1">
    <source>
        <dbReference type="EMBL" id="CAG8726581.1"/>
    </source>
</evidence>
<proteinExistence type="predicted"/>
<protein>
    <submittedName>
        <fullName evidence="1">2580_t:CDS:1</fullName>
    </submittedName>
</protein>
<gene>
    <name evidence="1" type="ORF">SPELUC_LOCUS12804</name>
</gene>
<feature type="non-terminal residue" evidence="1">
    <location>
        <position position="1"/>
    </location>
</feature>
<organism evidence="1 2">
    <name type="scientific">Cetraspora pellucida</name>
    <dbReference type="NCBI Taxonomy" id="1433469"/>
    <lineage>
        <taxon>Eukaryota</taxon>
        <taxon>Fungi</taxon>
        <taxon>Fungi incertae sedis</taxon>
        <taxon>Mucoromycota</taxon>
        <taxon>Glomeromycotina</taxon>
        <taxon>Glomeromycetes</taxon>
        <taxon>Diversisporales</taxon>
        <taxon>Gigasporaceae</taxon>
        <taxon>Cetraspora</taxon>
    </lineage>
</organism>
<comment type="caution">
    <text evidence="1">The sequence shown here is derived from an EMBL/GenBank/DDBJ whole genome shotgun (WGS) entry which is preliminary data.</text>
</comment>
<reference evidence="1" key="1">
    <citation type="submission" date="2021-06" db="EMBL/GenBank/DDBJ databases">
        <authorList>
            <person name="Kallberg Y."/>
            <person name="Tangrot J."/>
            <person name="Rosling A."/>
        </authorList>
    </citation>
    <scope>NUCLEOTIDE SEQUENCE</scope>
    <source>
        <strain evidence="1">28 12/20/2015</strain>
    </source>
</reference>
<accession>A0ACA9PYV6</accession>
<dbReference type="Proteomes" id="UP000789366">
    <property type="component" value="Unassembled WGS sequence"/>
</dbReference>
<name>A0ACA9PYV6_9GLOM</name>